<dbReference type="SUPFAM" id="SSF47473">
    <property type="entry name" value="EF-hand"/>
    <property type="match status" value="1"/>
</dbReference>
<dbReference type="InterPro" id="IPR002048">
    <property type="entry name" value="EF_hand_dom"/>
</dbReference>
<feature type="compositionally biased region" description="Polar residues" evidence="2">
    <location>
        <begin position="342"/>
        <end position="362"/>
    </location>
</feature>
<gene>
    <name evidence="4" type="ORF">ACJMK2_015446</name>
</gene>
<dbReference type="Gene3D" id="1.10.238.10">
    <property type="entry name" value="EF-hand"/>
    <property type="match status" value="1"/>
</dbReference>
<dbReference type="Proteomes" id="UP001634394">
    <property type="component" value="Unassembled WGS sequence"/>
</dbReference>
<evidence type="ECO:0000259" key="3">
    <source>
        <dbReference type="PROSITE" id="PS50222"/>
    </source>
</evidence>
<comment type="caution">
    <text evidence="4">The sequence shown here is derived from an EMBL/GenBank/DDBJ whole genome shotgun (WGS) entry which is preliminary data.</text>
</comment>
<dbReference type="EMBL" id="JBJQND010000015">
    <property type="protein sequence ID" value="KAL3851719.1"/>
    <property type="molecule type" value="Genomic_DNA"/>
</dbReference>
<keyword evidence="5" id="KW-1185">Reference proteome</keyword>
<evidence type="ECO:0000313" key="5">
    <source>
        <dbReference type="Proteomes" id="UP001634394"/>
    </source>
</evidence>
<dbReference type="PANTHER" id="PTHR47225:SF1">
    <property type="entry name" value="EF-HAND CALCIUM-BINDING DOMAIN-CONTAINING PROTEIN 12"/>
    <property type="match status" value="1"/>
</dbReference>
<evidence type="ECO:0000313" key="4">
    <source>
        <dbReference type="EMBL" id="KAL3851719.1"/>
    </source>
</evidence>
<keyword evidence="1" id="KW-0106">Calcium</keyword>
<evidence type="ECO:0000256" key="1">
    <source>
        <dbReference type="ARBA" id="ARBA00022837"/>
    </source>
</evidence>
<proteinExistence type="predicted"/>
<feature type="region of interest" description="Disordered" evidence="2">
    <location>
        <begin position="173"/>
        <end position="212"/>
    </location>
</feature>
<dbReference type="PROSITE" id="PS50222">
    <property type="entry name" value="EF_HAND_2"/>
    <property type="match status" value="2"/>
</dbReference>
<organism evidence="4 5">
    <name type="scientific">Sinanodonta woodiana</name>
    <name type="common">Chinese pond mussel</name>
    <name type="synonym">Anodonta woodiana</name>
    <dbReference type="NCBI Taxonomy" id="1069815"/>
    <lineage>
        <taxon>Eukaryota</taxon>
        <taxon>Metazoa</taxon>
        <taxon>Spiralia</taxon>
        <taxon>Lophotrochozoa</taxon>
        <taxon>Mollusca</taxon>
        <taxon>Bivalvia</taxon>
        <taxon>Autobranchia</taxon>
        <taxon>Heteroconchia</taxon>
        <taxon>Palaeoheterodonta</taxon>
        <taxon>Unionida</taxon>
        <taxon>Unionoidea</taxon>
        <taxon>Unionidae</taxon>
        <taxon>Unioninae</taxon>
        <taxon>Sinanodonta</taxon>
    </lineage>
</organism>
<feature type="compositionally biased region" description="Basic and acidic residues" evidence="2">
    <location>
        <begin position="191"/>
        <end position="202"/>
    </location>
</feature>
<accession>A0ABD3UQC0</accession>
<dbReference type="SMART" id="SM00054">
    <property type="entry name" value="EFh"/>
    <property type="match status" value="2"/>
</dbReference>
<dbReference type="PANTHER" id="PTHR47225">
    <property type="entry name" value="EF-HAND CALCIUM-BINDING DOMAIN-CONTAINING PROTEIN 12"/>
    <property type="match status" value="1"/>
</dbReference>
<feature type="domain" description="EF-hand" evidence="3">
    <location>
        <begin position="233"/>
        <end position="268"/>
    </location>
</feature>
<sequence>MPPNRMGPTDLLDADISFPLNRLFDPLNMDEVPEDDRMKKFKHRDLAHVKHYKAAVRIFGGPLSRKRVIIAPPMETPMKHRLGMYMNLKPTPESPVLTTALKPQIPQEKPPPEELVAAQKEREREDSYKQWMQARQKFRNDLDNMGLSEQWLEKKPNKTALEKRVLIKLRQAKREKKEQEKDTASAAALESGEKSSSSDRTETTSVSTVSSKFPDIRLPTPLGVRTLEKHLKMKKMRLVDLFTELDKDKKWKISKEDFQAIMKKENIPLTDMMLEEIILVLDMNMDNKLDYKELARGLEKWKKEKREDKCKELSREGTPTTSVMGEQETELVWPTNYRDNSKLSAKSAEQSQLREQSPTQAVTGMVPKSPRFSDDKSQGHASKQRASKTDTSAENMTISRESSQILELPEMDLRPERMVFDNEEAMLDLRKRDREALKGGYSKTTHFKQDDLEMIKIGDKAIDNHCQPSTLGGGEVGELVNKFRQQRLKEYHEVCGLCEENGVVLSRHLLNRVLLYPADLQHEDLRKRGLRPPDAAPLVSSHFADPPKRPKTPIEVKHKDKVRRSRSGRLLIDSRHKYPANQSIAPVGHRVNLSTGKAVIKRKVDCWMPFEEYERLTRHLAIRYQHLHGTTDTNAFWPGVLLDKLCLCMPPYDKQHLKDKENAIFTKAHRTKASNYGYDTISHWTVNDSGYLQAGIYDPYARKTIH</sequence>
<feature type="region of interest" description="Disordered" evidence="2">
    <location>
        <begin position="312"/>
        <end position="397"/>
    </location>
</feature>
<name>A0ABD3UQC0_SINWO</name>
<dbReference type="InterPro" id="IPR011992">
    <property type="entry name" value="EF-hand-dom_pair"/>
</dbReference>
<evidence type="ECO:0000256" key="2">
    <source>
        <dbReference type="SAM" id="MobiDB-lite"/>
    </source>
</evidence>
<dbReference type="AlphaFoldDB" id="A0ABD3UQC0"/>
<reference evidence="4 5" key="1">
    <citation type="submission" date="2024-11" db="EMBL/GenBank/DDBJ databases">
        <title>Chromosome-level genome assembly of the freshwater bivalve Anodonta woodiana.</title>
        <authorList>
            <person name="Chen X."/>
        </authorList>
    </citation>
    <scope>NUCLEOTIDE SEQUENCE [LARGE SCALE GENOMIC DNA]</scope>
    <source>
        <strain evidence="4">MN2024</strain>
        <tissue evidence="4">Gills</tissue>
    </source>
</reference>
<protein>
    <recommendedName>
        <fullName evidence="3">EF-hand domain-containing protein</fullName>
    </recommendedName>
</protein>
<dbReference type="InterPro" id="IPR018247">
    <property type="entry name" value="EF_Hand_1_Ca_BS"/>
</dbReference>
<feature type="domain" description="EF-hand" evidence="3">
    <location>
        <begin position="269"/>
        <end position="304"/>
    </location>
</feature>
<dbReference type="InterPro" id="IPR042847">
    <property type="entry name" value="EFC12"/>
</dbReference>
<dbReference type="PROSITE" id="PS00018">
    <property type="entry name" value="EF_HAND_1"/>
    <property type="match status" value="1"/>
</dbReference>